<evidence type="ECO:0000313" key="2">
    <source>
        <dbReference type="EMBL" id="KAI1616336.1"/>
    </source>
</evidence>
<dbReference type="EMBL" id="MU404351">
    <property type="protein sequence ID" value="KAI1616336.1"/>
    <property type="molecule type" value="Genomic_DNA"/>
</dbReference>
<keyword evidence="3" id="KW-1185">Reference proteome</keyword>
<organism evidence="2 3">
    <name type="scientific">Exophiala viscosa</name>
    <dbReference type="NCBI Taxonomy" id="2486360"/>
    <lineage>
        <taxon>Eukaryota</taxon>
        <taxon>Fungi</taxon>
        <taxon>Dikarya</taxon>
        <taxon>Ascomycota</taxon>
        <taxon>Pezizomycotina</taxon>
        <taxon>Eurotiomycetes</taxon>
        <taxon>Chaetothyriomycetidae</taxon>
        <taxon>Chaetothyriales</taxon>
        <taxon>Herpotrichiellaceae</taxon>
        <taxon>Exophiala</taxon>
    </lineage>
</organism>
<protein>
    <submittedName>
        <fullName evidence="2">Uncharacterized protein</fullName>
    </submittedName>
</protein>
<evidence type="ECO:0000256" key="1">
    <source>
        <dbReference type="SAM" id="SignalP"/>
    </source>
</evidence>
<proteinExistence type="predicted"/>
<dbReference type="Proteomes" id="UP001203852">
    <property type="component" value="Unassembled WGS sequence"/>
</dbReference>
<keyword evidence="1" id="KW-0732">Signal</keyword>
<accession>A0AAN6E1T0</accession>
<dbReference type="AlphaFoldDB" id="A0AAN6E1T0"/>
<feature type="chain" id="PRO_5042856114" evidence="1">
    <location>
        <begin position="19"/>
        <end position="106"/>
    </location>
</feature>
<gene>
    <name evidence="2" type="ORF">EDD36DRAFT_428961</name>
</gene>
<sequence>MCGTFRFALQLFLPAGRLLDLDTVYPACPPYTVACLSGSSTKPSAQISAGLPGTMVEDICFDSYSSQYPRTFNGLWMKLQMTASSVISASSIAKDSCSQSLRQPKT</sequence>
<reference evidence="2" key="1">
    <citation type="journal article" date="2022" name="bioRxiv">
        <title>Deciphering the potential niche of two novel black yeast fungi from a biological soil crust based on their genomes, phenotypes, and melanin regulation.</title>
        <authorList>
            <consortium name="DOE Joint Genome Institute"/>
            <person name="Carr E.C."/>
            <person name="Barton Q."/>
            <person name="Grambo S."/>
            <person name="Sullivan M."/>
            <person name="Renfro C.M."/>
            <person name="Kuo A."/>
            <person name="Pangilinan J."/>
            <person name="Lipzen A."/>
            <person name="Keymanesh K."/>
            <person name="Savage E."/>
            <person name="Barry K."/>
            <person name="Grigoriev I.V."/>
            <person name="Riekhof W.R."/>
            <person name="Harris S.S."/>
        </authorList>
    </citation>
    <scope>NUCLEOTIDE SEQUENCE</scope>
    <source>
        <strain evidence="2">JF 03-4F</strain>
    </source>
</reference>
<comment type="caution">
    <text evidence="2">The sequence shown here is derived from an EMBL/GenBank/DDBJ whole genome shotgun (WGS) entry which is preliminary data.</text>
</comment>
<feature type="signal peptide" evidence="1">
    <location>
        <begin position="1"/>
        <end position="18"/>
    </location>
</feature>
<evidence type="ECO:0000313" key="3">
    <source>
        <dbReference type="Proteomes" id="UP001203852"/>
    </source>
</evidence>
<name>A0AAN6E1T0_9EURO</name>